<name>A0AAU6WN76_9FLAO</name>
<dbReference type="EMBL" id="CP154834">
    <property type="protein sequence ID" value="XAO73758.1"/>
    <property type="molecule type" value="Genomic_DNA"/>
</dbReference>
<organism evidence="1 2">
    <name type="scientific">Chryseobacterium endophyticum</name>
    <dbReference type="NCBI Taxonomy" id="1854762"/>
    <lineage>
        <taxon>Bacteria</taxon>
        <taxon>Pseudomonadati</taxon>
        <taxon>Bacteroidota</taxon>
        <taxon>Flavobacteriia</taxon>
        <taxon>Flavobacteriales</taxon>
        <taxon>Weeksellaceae</taxon>
        <taxon>Chryseobacterium group</taxon>
        <taxon>Chryseobacterium</taxon>
    </lineage>
</organism>
<protein>
    <recommendedName>
        <fullName evidence="3">HEAT repeat domain-containing protein</fullName>
    </recommendedName>
</protein>
<evidence type="ECO:0000313" key="2">
    <source>
        <dbReference type="Proteomes" id="UP001463665"/>
    </source>
</evidence>
<evidence type="ECO:0008006" key="3">
    <source>
        <dbReference type="Google" id="ProtNLM"/>
    </source>
</evidence>
<dbReference type="Proteomes" id="UP001463665">
    <property type="component" value="Chromosome"/>
</dbReference>
<gene>
    <name evidence="1" type="ORF">AAFP95_18875</name>
</gene>
<keyword evidence="2" id="KW-1185">Reference proteome</keyword>
<reference evidence="1 2" key="1">
    <citation type="submission" date="2024-04" db="EMBL/GenBank/DDBJ databases">
        <title>Genome sequencing and assembly of rice foliar adapted Chryseobacterium endophyticum OsEnb-ALM-A6.</title>
        <authorList>
            <person name="Kumar S."/>
            <person name="Javed M."/>
            <person name="Chouhan V."/>
            <person name="Charishma K."/>
            <person name="Patel A."/>
            <person name="Kumar M."/>
            <person name="Sahu K.P."/>
            <person name="Kumar A."/>
        </authorList>
    </citation>
    <scope>NUCLEOTIDE SEQUENCE [LARGE SCALE GENOMIC DNA]</scope>
    <source>
        <strain evidence="1 2">OsEnb-ALM-A6</strain>
    </source>
</reference>
<dbReference type="AlphaFoldDB" id="A0AAU6WN76"/>
<dbReference type="RefSeq" id="WP_294314376.1">
    <property type="nucleotide sequence ID" value="NZ_CP154834.1"/>
</dbReference>
<accession>A0AAU6WN76</accession>
<evidence type="ECO:0000313" key="1">
    <source>
        <dbReference type="EMBL" id="XAO73758.1"/>
    </source>
</evidence>
<sequence>MIHEIRKQLIDLARSKTTWSYSQLNNQLQLNLNFDDPSHRKLIGEWLGDISLHEYEKERPLLSALIIHKGKDKEQGDGFYKLCQDIYNKNWEDLKANKKFEIEKITECFAFWKDNDNYKKFKEDF</sequence>
<proteinExistence type="predicted"/>